<comment type="caution">
    <text evidence="1">The sequence shown here is derived from an EMBL/GenBank/DDBJ whole genome shotgun (WGS) entry which is preliminary data.</text>
</comment>
<evidence type="ECO:0000313" key="2">
    <source>
        <dbReference type="Proteomes" id="UP000481852"/>
    </source>
</evidence>
<dbReference type="RefSeq" id="WP_154525819.1">
    <property type="nucleotide sequence ID" value="NZ_JAQYJL010000021.1"/>
</dbReference>
<proteinExistence type="predicted"/>
<protein>
    <submittedName>
        <fullName evidence="1">Uncharacterized protein</fullName>
    </submittedName>
</protein>
<name>A0A6L5X8Z9_9FIRM</name>
<accession>A0A6L5X8Z9</accession>
<dbReference type="AlphaFoldDB" id="A0A6L5X8Z9"/>
<organism evidence="1 2">
    <name type="scientific">Porcincola intestinalis</name>
    <dbReference type="NCBI Taxonomy" id="2606632"/>
    <lineage>
        <taxon>Bacteria</taxon>
        <taxon>Bacillati</taxon>
        <taxon>Bacillota</taxon>
        <taxon>Clostridia</taxon>
        <taxon>Lachnospirales</taxon>
        <taxon>Lachnospiraceae</taxon>
        <taxon>Porcincola</taxon>
    </lineage>
</organism>
<reference evidence="1 2" key="1">
    <citation type="submission" date="2019-08" db="EMBL/GenBank/DDBJ databases">
        <title>In-depth cultivation of the pig gut microbiome towards novel bacterial diversity and tailored functional studies.</title>
        <authorList>
            <person name="Wylensek D."/>
            <person name="Hitch T.C.A."/>
            <person name="Clavel T."/>
        </authorList>
    </citation>
    <scope>NUCLEOTIDE SEQUENCE [LARGE SCALE GENOMIC DNA]</scope>
    <source>
        <strain evidence="1 2">Oil+RF-744-WCA-WT-11</strain>
    </source>
</reference>
<gene>
    <name evidence="1" type="ORF">FYJ35_09240</name>
</gene>
<dbReference type="EMBL" id="VULZ01000009">
    <property type="protein sequence ID" value="MSS15214.1"/>
    <property type="molecule type" value="Genomic_DNA"/>
</dbReference>
<dbReference type="Proteomes" id="UP000481852">
    <property type="component" value="Unassembled WGS sequence"/>
</dbReference>
<evidence type="ECO:0000313" key="1">
    <source>
        <dbReference type="EMBL" id="MSS15214.1"/>
    </source>
</evidence>
<sequence>MGIIWYKSLYLGALVRKKAGRIKRKIDTGTYPPGVYLVTLSEGKAVLELIPASELKVACVRSQLPTVVGIAGGKAEAEYVASRIVQDTWEAQGDADVRRFLESEDRG</sequence>
<keyword evidence="2" id="KW-1185">Reference proteome</keyword>